<feature type="region of interest" description="Disordered" evidence="3">
    <location>
        <begin position="461"/>
        <end position="521"/>
    </location>
</feature>
<feature type="compositionally biased region" description="Gly residues" evidence="3">
    <location>
        <begin position="501"/>
        <end position="512"/>
    </location>
</feature>
<keyword evidence="4" id="KW-1133">Transmembrane helix</keyword>
<dbReference type="AlphaFoldDB" id="A0A7G9G9W2"/>
<protein>
    <submittedName>
        <fullName evidence="5">Tetratricopeptide repeat protein</fullName>
    </submittedName>
</protein>
<keyword evidence="4" id="KW-0812">Transmembrane</keyword>
<evidence type="ECO:0000256" key="4">
    <source>
        <dbReference type="SAM" id="Phobius"/>
    </source>
</evidence>
<feature type="repeat" description="TPR" evidence="1">
    <location>
        <begin position="157"/>
        <end position="190"/>
    </location>
</feature>
<dbReference type="RefSeq" id="WP_118644075.1">
    <property type="nucleotide sequence ID" value="NZ_CP060635.1"/>
</dbReference>
<dbReference type="Gene3D" id="1.25.40.10">
    <property type="entry name" value="Tetratricopeptide repeat domain"/>
    <property type="match status" value="2"/>
</dbReference>
<dbReference type="Pfam" id="PF13432">
    <property type="entry name" value="TPR_16"/>
    <property type="match status" value="1"/>
</dbReference>
<evidence type="ECO:0000256" key="1">
    <source>
        <dbReference type="PROSITE-ProRule" id="PRU00339"/>
    </source>
</evidence>
<keyword evidence="1" id="KW-0802">TPR repeat</keyword>
<dbReference type="PROSITE" id="PS50005">
    <property type="entry name" value="TPR"/>
    <property type="match status" value="1"/>
</dbReference>
<gene>
    <name evidence="5" type="ORF">H9Q79_11740</name>
</gene>
<evidence type="ECO:0000256" key="2">
    <source>
        <dbReference type="SAM" id="Coils"/>
    </source>
</evidence>
<keyword evidence="6" id="KW-1185">Reference proteome</keyword>
<dbReference type="EMBL" id="CP060635">
    <property type="protein sequence ID" value="QNM07594.1"/>
    <property type="molecule type" value="Genomic_DNA"/>
</dbReference>
<accession>A0A7G9G9W2</accession>
<dbReference type="SMART" id="SM00028">
    <property type="entry name" value="TPR"/>
    <property type="match status" value="6"/>
</dbReference>
<reference evidence="5 6" key="1">
    <citation type="submission" date="2020-08" db="EMBL/GenBank/DDBJ databases">
        <authorList>
            <person name="Liu C."/>
            <person name="Sun Q."/>
        </authorList>
    </citation>
    <scope>NUCLEOTIDE SEQUENCE [LARGE SCALE GENOMIC DNA]</scope>
    <source>
        <strain evidence="5 6">NSJ-29</strain>
    </source>
</reference>
<feature type="transmembrane region" description="Helical" evidence="4">
    <location>
        <begin position="249"/>
        <end position="271"/>
    </location>
</feature>
<keyword evidence="2" id="KW-0175">Coiled coil</keyword>
<dbReference type="SUPFAM" id="SSF48452">
    <property type="entry name" value="TPR-like"/>
    <property type="match status" value="1"/>
</dbReference>
<name>A0A7G9G9W2_9FIRM</name>
<evidence type="ECO:0000256" key="3">
    <source>
        <dbReference type="SAM" id="MobiDB-lite"/>
    </source>
</evidence>
<proteinExistence type="predicted"/>
<feature type="coiled-coil region" evidence="2">
    <location>
        <begin position="287"/>
        <end position="335"/>
    </location>
</feature>
<sequence>MNCMNCGAGVKNSSICPKCGCDLSVQKKALQLSVLYYNQGLDKAQIRDLSGAIDMLQRSLKYNKLNIPARNLLGLVYFETGEAVSALSEWIISKNIKPDNNIATEYIQKLQAEPAKLDVINQTIKKYNIALKCCREGNEDVAAIQLKKILTQNPKLIKAYHLLALIYIKREEYEKGRKILKKAARIDKTNSTTLRFLKEIDEQTGTVTSLEGRRGSIWAKGGREEKDKEAYVPESDVVIQPAAFRETSVFSNIINIIMGILIGALVVWFLVVPSVKQSVNRNASEKIVEYSNTMATQRAQIDELQRQIDTSNATVESAQQQITDAGKKADAYENLIKAYNAYQSQNYEQAANSLQGMDVTLLSVDAKAVYDSMHEEVQKQMFDKLSADGVAAFERGDYAAAIDNLTKAKAINGDDFTVLTYLAHSYRLSSDIPNAITTFQEIVDKFPDSRRATTAQHYVDLLNKGDTSDGNEGTPPGGYGDEGDNGGDTGGENSGNENTGGNTGGGTEGGGQSPIDSEGIE</sequence>
<organism evidence="5 6">
    <name type="scientific">Wansuia hejianensis</name>
    <dbReference type="NCBI Taxonomy" id="2763667"/>
    <lineage>
        <taxon>Bacteria</taxon>
        <taxon>Bacillati</taxon>
        <taxon>Bacillota</taxon>
        <taxon>Clostridia</taxon>
        <taxon>Lachnospirales</taxon>
        <taxon>Lachnospiraceae</taxon>
        <taxon>Wansuia</taxon>
    </lineage>
</organism>
<keyword evidence="4" id="KW-0472">Membrane</keyword>
<dbReference type="InterPro" id="IPR019734">
    <property type="entry name" value="TPR_rpt"/>
</dbReference>
<evidence type="ECO:0000313" key="6">
    <source>
        <dbReference type="Proteomes" id="UP000515860"/>
    </source>
</evidence>
<dbReference type="KEGG" id="whj:H9Q79_11740"/>
<feature type="compositionally biased region" description="Gly residues" evidence="3">
    <location>
        <begin position="475"/>
        <end position="493"/>
    </location>
</feature>
<dbReference type="InterPro" id="IPR011990">
    <property type="entry name" value="TPR-like_helical_dom_sf"/>
</dbReference>
<dbReference type="Proteomes" id="UP000515860">
    <property type="component" value="Chromosome"/>
</dbReference>
<evidence type="ECO:0000313" key="5">
    <source>
        <dbReference type="EMBL" id="QNM07594.1"/>
    </source>
</evidence>